<feature type="chain" id="PRO_5027694146" evidence="1">
    <location>
        <begin position="22"/>
        <end position="133"/>
    </location>
</feature>
<name>A0A6V7VDL6_MELEN</name>
<proteinExistence type="predicted"/>
<reference evidence="2 3" key="1">
    <citation type="submission" date="2020-08" db="EMBL/GenBank/DDBJ databases">
        <authorList>
            <person name="Koutsovoulos G."/>
            <person name="Danchin GJ E."/>
        </authorList>
    </citation>
    <scope>NUCLEOTIDE SEQUENCE [LARGE SCALE GENOMIC DNA]</scope>
</reference>
<gene>
    <name evidence="2" type="ORF">MENT_LOCUS24673</name>
</gene>
<dbReference type="Proteomes" id="UP000580250">
    <property type="component" value="Unassembled WGS sequence"/>
</dbReference>
<keyword evidence="1" id="KW-0732">Signal</keyword>
<organism evidence="2 3">
    <name type="scientific">Meloidogyne enterolobii</name>
    <name type="common">Root-knot nematode worm</name>
    <name type="synonym">Meloidogyne mayaguensis</name>
    <dbReference type="NCBI Taxonomy" id="390850"/>
    <lineage>
        <taxon>Eukaryota</taxon>
        <taxon>Metazoa</taxon>
        <taxon>Ecdysozoa</taxon>
        <taxon>Nematoda</taxon>
        <taxon>Chromadorea</taxon>
        <taxon>Rhabditida</taxon>
        <taxon>Tylenchina</taxon>
        <taxon>Tylenchomorpha</taxon>
        <taxon>Tylenchoidea</taxon>
        <taxon>Meloidogynidae</taxon>
        <taxon>Meloidogyninae</taxon>
        <taxon>Meloidogyne</taxon>
    </lineage>
</organism>
<evidence type="ECO:0000256" key="1">
    <source>
        <dbReference type="SAM" id="SignalP"/>
    </source>
</evidence>
<feature type="signal peptide" evidence="1">
    <location>
        <begin position="1"/>
        <end position="21"/>
    </location>
</feature>
<dbReference type="EMBL" id="CAJEWN010000212">
    <property type="protein sequence ID" value="CAD2173086.1"/>
    <property type="molecule type" value="Genomic_DNA"/>
</dbReference>
<evidence type="ECO:0000313" key="3">
    <source>
        <dbReference type="Proteomes" id="UP000580250"/>
    </source>
</evidence>
<comment type="caution">
    <text evidence="2">The sequence shown here is derived from an EMBL/GenBank/DDBJ whole genome shotgun (WGS) entry which is preliminary data.</text>
</comment>
<sequence length="133" mass="15867">MNNLFILKLFLLLIFLNNTFCKEILESEEIEKLTNLFIKFLSIGCEDEIPTEDLIIESMKFNYKQFLDSLINSVPNKINSTSQQLSPNFSEKFEEFINESLKIEKLLKQINNSKKEFCVLHCFMENWMKNKYF</sequence>
<dbReference type="AlphaFoldDB" id="A0A6V7VDL6"/>
<evidence type="ECO:0000313" key="2">
    <source>
        <dbReference type="EMBL" id="CAD2173086.1"/>
    </source>
</evidence>
<protein>
    <submittedName>
        <fullName evidence="2">Uncharacterized protein</fullName>
    </submittedName>
</protein>
<accession>A0A6V7VDL6</accession>